<proteinExistence type="inferred from homology"/>
<gene>
    <name evidence="4" type="primary">wcaF</name>
    <name evidence="3" type="ORF">BCL90_4094</name>
    <name evidence="4" type="ORF">E3V97_00070</name>
</gene>
<dbReference type="PANTHER" id="PTHR23416">
    <property type="entry name" value="SIALIC ACID SYNTHASE-RELATED"/>
    <property type="match status" value="1"/>
</dbReference>
<evidence type="ECO:0000256" key="1">
    <source>
        <dbReference type="ARBA" id="ARBA00007274"/>
    </source>
</evidence>
<name>A0A497XYW6_9SPHI</name>
<dbReference type="InterPro" id="IPR011004">
    <property type="entry name" value="Trimer_LpxA-like_sf"/>
</dbReference>
<dbReference type="Gene3D" id="2.160.10.10">
    <property type="entry name" value="Hexapeptide repeat proteins"/>
    <property type="match status" value="1"/>
</dbReference>
<reference evidence="4 6" key="2">
    <citation type="submission" date="2019-03" db="EMBL/GenBank/DDBJ databases">
        <authorList>
            <person name="He R.-H."/>
        </authorList>
    </citation>
    <scope>NUCLEOTIDE SEQUENCE [LARGE SCALE GENOMIC DNA]</scope>
    <source>
        <strain evidence="4 6">DSM 19624</strain>
    </source>
</reference>
<dbReference type="PANTHER" id="PTHR23416:SF23">
    <property type="entry name" value="ACETYLTRANSFERASE C18B11.09C-RELATED"/>
    <property type="match status" value="1"/>
</dbReference>
<dbReference type="GO" id="GO:0005829">
    <property type="term" value="C:cytosol"/>
    <property type="evidence" value="ECO:0007669"/>
    <property type="project" value="TreeGrafter"/>
</dbReference>
<dbReference type="EMBL" id="RCCK01000013">
    <property type="protein sequence ID" value="RLJ73927.1"/>
    <property type="molecule type" value="Genomic_DNA"/>
</dbReference>
<evidence type="ECO:0000313" key="5">
    <source>
        <dbReference type="Proteomes" id="UP000273898"/>
    </source>
</evidence>
<reference evidence="3 5" key="1">
    <citation type="submission" date="2018-10" db="EMBL/GenBank/DDBJ databases">
        <title>Genomic Encyclopedia of Archaeal and Bacterial Type Strains, Phase II (KMG-II): from individual species to whole genera.</title>
        <authorList>
            <person name="Goeker M."/>
        </authorList>
    </citation>
    <scope>NUCLEOTIDE SEQUENCE [LARGE SCALE GENOMIC DNA]</scope>
    <source>
        <strain evidence="3 5">DSM 19624</strain>
    </source>
</reference>
<dbReference type="RefSeq" id="WP_121286118.1">
    <property type="nucleotide sequence ID" value="NZ_RCCK01000013.1"/>
</dbReference>
<evidence type="ECO:0000313" key="6">
    <source>
        <dbReference type="Proteomes" id="UP000297429"/>
    </source>
</evidence>
<comment type="similarity">
    <text evidence="1">Belongs to the transferase hexapeptide repeat family.</text>
</comment>
<dbReference type="GO" id="GO:0008374">
    <property type="term" value="F:O-acyltransferase activity"/>
    <property type="evidence" value="ECO:0007669"/>
    <property type="project" value="TreeGrafter"/>
</dbReference>
<protein>
    <submittedName>
        <fullName evidence="3 4">Colanic acid biosynthesis acetyltransferase WcaF</fullName>
    </submittedName>
</protein>
<keyword evidence="2 3" id="KW-0808">Transferase</keyword>
<dbReference type="CDD" id="cd05825">
    <property type="entry name" value="LbH_wcaF_like"/>
    <property type="match status" value="1"/>
</dbReference>
<dbReference type="Proteomes" id="UP000297429">
    <property type="component" value="Unassembled WGS sequence"/>
</dbReference>
<dbReference type="InterPro" id="IPR051159">
    <property type="entry name" value="Hexapeptide_acetyltransf"/>
</dbReference>
<dbReference type="OrthoDB" id="9814490at2"/>
<dbReference type="SUPFAM" id="SSF51161">
    <property type="entry name" value="Trimeric LpxA-like enzymes"/>
    <property type="match status" value="1"/>
</dbReference>
<dbReference type="EMBL" id="SOPX01000001">
    <property type="protein sequence ID" value="TFB32469.1"/>
    <property type="molecule type" value="Genomic_DNA"/>
</dbReference>
<dbReference type="Proteomes" id="UP000273898">
    <property type="component" value="Unassembled WGS sequence"/>
</dbReference>
<organism evidence="3 5">
    <name type="scientific">Pedobacter alluvionis</name>
    <dbReference type="NCBI Taxonomy" id="475253"/>
    <lineage>
        <taxon>Bacteria</taxon>
        <taxon>Pseudomonadati</taxon>
        <taxon>Bacteroidota</taxon>
        <taxon>Sphingobacteriia</taxon>
        <taxon>Sphingobacteriales</taxon>
        <taxon>Sphingobacteriaceae</taxon>
        <taxon>Pedobacter</taxon>
    </lineage>
</organism>
<accession>A0A497XYW6</accession>
<evidence type="ECO:0000313" key="3">
    <source>
        <dbReference type="EMBL" id="RLJ73927.1"/>
    </source>
</evidence>
<evidence type="ECO:0000313" key="4">
    <source>
        <dbReference type="EMBL" id="TFB32469.1"/>
    </source>
</evidence>
<dbReference type="AlphaFoldDB" id="A0A497XYW6"/>
<comment type="caution">
    <text evidence="3">The sequence shown here is derived from an EMBL/GenBank/DDBJ whole genome shotgun (WGS) entry which is preliminary data.</text>
</comment>
<sequence length="185" mass="20107">MHNTDTVTGPSFSMKNRLARLVWGIVALFLFKLSPKPFHQWRVFLLKCFGAKIGKGVHVYPGVIIWAPWNIELGDECGIASGVNLYSQGKITIGKRAVISQGAHLCAGTHDYTLPGFPLIAMPIVIGDQVWVAAEVFVHPGITISEGAVIGARSVVTKNMPAWTVCSGHPCKPIKERVFQSSIKS</sequence>
<evidence type="ECO:0000256" key="2">
    <source>
        <dbReference type="ARBA" id="ARBA00022679"/>
    </source>
</evidence>
<dbReference type="NCBIfam" id="NF007797">
    <property type="entry name" value="PRK10502.1"/>
    <property type="match status" value="1"/>
</dbReference>
<keyword evidence="6" id="KW-1185">Reference proteome</keyword>